<feature type="coiled-coil region" evidence="1">
    <location>
        <begin position="70"/>
        <end position="116"/>
    </location>
</feature>
<keyword evidence="1" id="KW-0175">Coiled coil</keyword>
<proteinExistence type="predicted"/>
<dbReference type="EMBL" id="FWEW01000857">
    <property type="protein sequence ID" value="SLM35930.1"/>
    <property type="molecule type" value="Genomic_DNA"/>
</dbReference>
<protein>
    <submittedName>
        <fullName evidence="2">Uncharacterized protein</fullName>
    </submittedName>
</protein>
<accession>A0A1W5CYU1</accession>
<dbReference type="AlphaFoldDB" id="A0A1W5CYU1"/>
<keyword evidence="3" id="KW-1185">Reference proteome</keyword>
<organism evidence="2 3">
    <name type="scientific">Lasallia pustulata</name>
    <dbReference type="NCBI Taxonomy" id="136370"/>
    <lineage>
        <taxon>Eukaryota</taxon>
        <taxon>Fungi</taxon>
        <taxon>Dikarya</taxon>
        <taxon>Ascomycota</taxon>
        <taxon>Pezizomycotina</taxon>
        <taxon>Lecanoromycetes</taxon>
        <taxon>OSLEUM clade</taxon>
        <taxon>Umbilicariomycetidae</taxon>
        <taxon>Umbilicariales</taxon>
        <taxon>Umbilicariaceae</taxon>
        <taxon>Lasallia</taxon>
    </lineage>
</organism>
<reference evidence="3" key="1">
    <citation type="submission" date="2017-03" db="EMBL/GenBank/DDBJ databases">
        <authorList>
            <person name="Sharma R."/>
            <person name="Thines M."/>
        </authorList>
    </citation>
    <scope>NUCLEOTIDE SEQUENCE [LARGE SCALE GENOMIC DNA]</scope>
</reference>
<evidence type="ECO:0000313" key="3">
    <source>
        <dbReference type="Proteomes" id="UP000192927"/>
    </source>
</evidence>
<sequence>MILGLTAALREEKRRRKRGKRLNLLGEEESGLQCFSPGRVTAARTWQVEKEEEEQQHRQDIKSRKALVAFKKLQKEEEKLQKAAVAVERQRLAVEAKTAKAALSQAQKELQEEAKRHKRPDLKLQKRSTGSYKILKTLIKQARQPRSPVTAQEEEVALLATSKGRRVQLPRQFAI</sequence>
<evidence type="ECO:0000256" key="1">
    <source>
        <dbReference type="SAM" id="Coils"/>
    </source>
</evidence>
<name>A0A1W5CYU1_9LECA</name>
<dbReference type="Proteomes" id="UP000192927">
    <property type="component" value="Unassembled WGS sequence"/>
</dbReference>
<evidence type="ECO:0000313" key="2">
    <source>
        <dbReference type="EMBL" id="SLM35930.1"/>
    </source>
</evidence>